<dbReference type="InterPro" id="IPR036188">
    <property type="entry name" value="FAD/NAD-bd_sf"/>
</dbReference>
<dbReference type="SUPFAM" id="SSF56425">
    <property type="entry name" value="Succinate dehydrogenase/fumarate reductase flavoprotein, catalytic domain"/>
    <property type="match status" value="1"/>
</dbReference>
<comment type="cofactor">
    <cofactor evidence="1">
        <name>FAD</name>
        <dbReference type="ChEBI" id="CHEBI:57692"/>
    </cofactor>
</comment>
<name>A0A512N567_9HYPH</name>
<dbReference type="GO" id="GO:0008202">
    <property type="term" value="P:steroid metabolic process"/>
    <property type="evidence" value="ECO:0007669"/>
    <property type="project" value="UniProtKB-ARBA"/>
</dbReference>
<dbReference type="AlphaFoldDB" id="A0A512N567"/>
<dbReference type="PANTHER" id="PTHR43400">
    <property type="entry name" value="FUMARATE REDUCTASE"/>
    <property type="match status" value="1"/>
</dbReference>
<dbReference type="Pfam" id="PF00890">
    <property type="entry name" value="FAD_binding_2"/>
    <property type="match status" value="1"/>
</dbReference>
<protein>
    <submittedName>
        <fullName evidence="6">Dehydrogenase</fullName>
    </submittedName>
</protein>
<dbReference type="GO" id="GO:0016491">
    <property type="term" value="F:oxidoreductase activity"/>
    <property type="evidence" value="ECO:0007669"/>
    <property type="project" value="UniProtKB-KW"/>
</dbReference>
<keyword evidence="7" id="KW-1185">Reference proteome</keyword>
<sequence>MVLGSGAAALAAALTAAVAGLRTVILEKTEWIGGTSAMSGGMTWAPANPIAAAAGLSDSAEEALAYMRAAAPLGWQASEDRLWEAQARNAGPMIAFLQKHSPVRFTIANVPDPMMELEGAKPLGRLLSLAPISKRGLGRYAGKIRPSTLPQTLTYDESISSNLYRRPIRATLRHAATFLRRWPTRTVGKGNALITGLLKGCLDHGCRIEIETRATGLLLDQGGAVCGVAAEHHGRRLTFTARRAVILATGGFEWDSAMLAKHFPAEIDYRSSPRTNEGDGHKMAEAAGAALAHMDQANIMVQPPVIYDGHLHGLPLRIHAEPDSIIVDSSGRRFASEYEFAMGERLMDLDPATGKPKHLPAWIISHWPMVKRTPLIRWYRRYDKTWLTMAKTPRELASKVGLAPDALAATVERFNSFARSGRDLDFGRGHSDYEAKLAKAIGLMAPIDNAPYVAIRCKPSILGTKGGVRTNERGQALRADGSVIAGLYCAGNVMANPVGTRTPSQVGTTLGPYMTWGFICANSIARDNR</sequence>
<evidence type="ECO:0000259" key="5">
    <source>
        <dbReference type="Pfam" id="PF00890"/>
    </source>
</evidence>
<evidence type="ECO:0000256" key="1">
    <source>
        <dbReference type="ARBA" id="ARBA00001974"/>
    </source>
</evidence>
<accession>A0A512N567</accession>
<evidence type="ECO:0000313" key="7">
    <source>
        <dbReference type="Proteomes" id="UP000321058"/>
    </source>
</evidence>
<organism evidence="6 7">
    <name type="scientific">Reyranella soli</name>
    <dbReference type="NCBI Taxonomy" id="1230389"/>
    <lineage>
        <taxon>Bacteria</taxon>
        <taxon>Pseudomonadati</taxon>
        <taxon>Pseudomonadota</taxon>
        <taxon>Alphaproteobacteria</taxon>
        <taxon>Hyphomicrobiales</taxon>
        <taxon>Reyranellaceae</taxon>
        <taxon>Reyranella</taxon>
    </lineage>
</organism>
<dbReference type="Gene3D" id="3.50.50.60">
    <property type="entry name" value="FAD/NAD(P)-binding domain"/>
    <property type="match status" value="2"/>
</dbReference>
<gene>
    <name evidence="6" type="primary">kstD3</name>
    <name evidence="6" type="ORF">RSO01_12390</name>
</gene>
<dbReference type="Proteomes" id="UP000321058">
    <property type="component" value="Unassembled WGS sequence"/>
</dbReference>
<proteinExistence type="predicted"/>
<feature type="domain" description="FAD-dependent oxidoreductase 2 FAD-binding" evidence="5">
    <location>
        <begin position="2"/>
        <end position="499"/>
    </location>
</feature>
<reference evidence="6 7" key="1">
    <citation type="submission" date="2019-07" db="EMBL/GenBank/DDBJ databases">
        <title>Whole genome shotgun sequence of Reyranella soli NBRC 108950.</title>
        <authorList>
            <person name="Hosoyama A."/>
            <person name="Uohara A."/>
            <person name="Ohji S."/>
            <person name="Ichikawa N."/>
        </authorList>
    </citation>
    <scope>NUCLEOTIDE SEQUENCE [LARGE SCALE GENOMIC DNA]</scope>
    <source>
        <strain evidence="6 7">NBRC 108950</strain>
    </source>
</reference>
<dbReference type="PANTHER" id="PTHR43400:SF10">
    <property type="entry name" value="3-OXOSTEROID 1-DEHYDROGENASE"/>
    <property type="match status" value="1"/>
</dbReference>
<dbReference type="InterPro" id="IPR003953">
    <property type="entry name" value="FAD-dep_OxRdtase_2_FAD-bd"/>
</dbReference>
<evidence type="ECO:0000313" key="6">
    <source>
        <dbReference type="EMBL" id="GEP54073.1"/>
    </source>
</evidence>
<comment type="caution">
    <text evidence="6">The sequence shown here is derived from an EMBL/GenBank/DDBJ whole genome shotgun (WGS) entry which is preliminary data.</text>
</comment>
<evidence type="ECO:0000256" key="3">
    <source>
        <dbReference type="ARBA" id="ARBA00022827"/>
    </source>
</evidence>
<dbReference type="EMBL" id="BKAJ01000021">
    <property type="protein sequence ID" value="GEP54073.1"/>
    <property type="molecule type" value="Genomic_DNA"/>
</dbReference>
<dbReference type="InterPro" id="IPR050315">
    <property type="entry name" value="FAD-oxidoreductase_2"/>
</dbReference>
<dbReference type="SUPFAM" id="SSF51905">
    <property type="entry name" value="FAD/NAD(P)-binding domain"/>
    <property type="match status" value="1"/>
</dbReference>
<dbReference type="InterPro" id="IPR027477">
    <property type="entry name" value="Succ_DH/fumarate_Rdtase_cat_sf"/>
</dbReference>
<evidence type="ECO:0000256" key="4">
    <source>
        <dbReference type="ARBA" id="ARBA00023002"/>
    </source>
</evidence>
<keyword evidence="3" id="KW-0274">FAD</keyword>
<evidence type="ECO:0000256" key="2">
    <source>
        <dbReference type="ARBA" id="ARBA00022630"/>
    </source>
</evidence>
<keyword evidence="4" id="KW-0560">Oxidoreductase</keyword>
<keyword evidence="2" id="KW-0285">Flavoprotein</keyword>